<feature type="transmembrane region" description="Helical" evidence="14">
    <location>
        <begin position="25"/>
        <end position="48"/>
    </location>
</feature>
<dbReference type="PANTHER" id="PTHR26451:SF876">
    <property type="entry name" value="OLFACTORY RECEPTOR 10K2"/>
    <property type="match status" value="1"/>
</dbReference>
<evidence type="ECO:0000256" key="7">
    <source>
        <dbReference type="ARBA" id="ARBA00023040"/>
    </source>
</evidence>
<dbReference type="GO" id="GO:0004930">
    <property type="term" value="F:G protein-coupled receptor activity"/>
    <property type="evidence" value="ECO:0007669"/>
    <property type="project" value="UniProtKB-KW"/>
</dbReference>
<feature type="transmembrane region" description="Helical" evidence="14">
    <location>
        <begin position="204"/>
        <end position="225"/>
    </location>
</feature>
<keyword evidence="4 13" id="KW-0812">Transmembrane</keyword>
<dbReference type="GO" id="GO:0004984">
    <property type="term" value="F:olfactory receptor activity"/>
    <property type="evidence" value="ECO:0007669"/>
    <property type="project" value="InterPro"/>
</dbReference>
<reference evidence="17" key="2">
    <citation type="journal article" date="2014" name="Nat. Commun.">
        <title>The cavefish genome reveals candidate genes for eye loss.</title>
        <authorList>
            <person name="McGaugh S.E."/>
            <person name="Gross J.B."/>
            <person name="Aken B."/>
            <person name="Blin M."/>
            <person name="Borowsky R."/>
            <person name="Chalopin D."/>
            <person name="Hinaux H."/>
            <person name="Jeffery W.R."/>
            <person name="Keene A."/>
            <person name="Ma L."/>
            <person name="Minx P."/>
            <person name="Murphy D."/>
            <person name="O'Quin K.E."/>
            <person name="Retaux S."/>
            <person name="Rohner N."/>
            <person name="Searle S.M."/>
            <person name="Stahl B.A."/>
            <person name="Tabin C."/>
            <person name="Volff J.N."/>
            <person name="Yoshizawa M."/>
            <person name="Warren W.C."/>
        </authorList>
    </citation>
    <scope>NUCLEOTIDE SEQUENCE [LARGE SCALE GENOMIC DNA]</scope>
    <source>
        <strain evidence="17">female</strain>
    </source>
</reference>
<evidence type="ECO:0000256" key="3">
    <source>
        <dbReference type="ARBA" id="ARBA00022606"/>
    </source>
</evidence>
<dbReference type="Pfam" id="PF13853">
    <property type="entry name" value="7tm_4"/>
    <property type="match status" value="1"/>
</dbReference>
<evidence type="ECO:0000256" key="5">
    <source>
        <dbReference type="ARBA" id="ARBA00022725"/>
    </source>
</evidence>
<dbReference type="PANTHER" id="PTHR26451">
    <property type="entry name" value="G_PROTEIN_RECEP_F1_2 DOMAIN-CONTAINING PROTEIN"/>
    <property type="match status" value="1"/>
</dbReference>
<keyword evidence="8 14" id="KW-0472">Membrane</keyword>
<dbReference type="SMART" id="SM01381">
    <property type="entry name" value="7TM_GPCR_Srsx"/>
    <property type="match status" value="1"/>
</dbReference>
<keyword evidence="5 14" id="KW-0552">Olfaction</keyword>
<proteinExistence type="inferred from homology"/>
<dbReference type="FunCoup" id="A0A3B1K3D4">
    <property type="interactions" value="1"/>
</dbReference>
<feature type="transmembrane region" description="Helical" evidence="14">
    <location>
        <begin position="99"/>
        <end position="120"/>
    </location>
</feature>
<evidence type="ECO:0000256" key="11">
    <source>
        <dbReference type="ARBA" id="ARBA00023180"/>
    </source>
</evidence>
<evidence type="ECO:0000256" key="10">
    <source>
        <dbReference type="ARBA" id="ARBA00023170"/>
    </source>
</evidence>
<evidence type="ECO:0000256" key="13">
    <source>
        <dbReference type="RuleBase" id="RU000688"/>
    </source>
</evidence>
<keyword evidence="3 14" id="KW-0716">Sensory transduction</keyword>
<evidence type="ECO:0000313" key="17">
    <source>
        <dbReference type="Proteomes" id="UP000018467"/>
    </source>
</evidence>
<feature type="domain" description="G-protein coupled receptors family 1 profile" evidence="15">
    <location>
        <begin position="41"/>
        <end position="291"/>
    </location>
</feature>
<keyword evidence="17" id="KW-1185">Reference proteome</keyword>
<dbReference type="InterPro" id="IPR000725">
    <property type="entry name" value="Olfact_rcpt"/>
</dbReference>
<reference evidence="16" key="4">
    <citation type="submission" date="2025-09" db="UniProtKB">
        <authorList>
            <consortium name="Ensembl"/>
        </authorList>
    </citation>
    <scope>IDENTIFICATION</scope>
</reference>
<dbReference type="Gene3D" id="1.20.1070.10">
    <property type="entry name" value="Rhodopsin 7-helix transmembrane proteins"/>
    <property type="match status" value="1"/>
</dbReference>
<name>A0A3B1K3D4_ASTMX</name>
<dbReference type="InterPro" id="IPR052921">
    <property type="entry name" value="GPCR1_Superfamily_Member"/>
</dbReference>
<dbReference type="PRINTS" id="PR00237">
    <property type="entry name" value="GPCRRHODOPSN"/>
</dbReference>
<dbReference type="Ensembl" id="ENSAMXT00000043996.1">
    <property type="protein sequence ID" value="ENSAMXP00000048610.1"/>
    <property type="gene ID" value="ENSAMXG00000040090.1"/>
</dbReference>
<keyword evidence="12 13" id="KW-0807">Transducer</keyword>
<dbReference type="GeneTree" id="ENSGT00940000161454"/>
<dbReference type="Bgee" id="ENSAMXG00000040090">
    <property type="expression patterns" value="Expressed in olfactory epithelium"/>
</dbReference>
<dbReference type="Proteomes" id="UP000018467">
    <property type="component" value="Unassembled WGS sequence"/>
</dbReference>
<keyword evidence="11" id="KW-0325">Glycoprotein</keyword>
<feature type="transmembrane region" description="Helical" evidence="14">
    <location>
        <begin position="60"/>
        <end position="87"/>
    </location>
</feature>
<reference evidence="17" key="1">
    <citation type="submission" date="2013-03" db="EMBL/GenBank/DDBJ databases">
        <authorList>
            <person name="Jeffery W."/>
            <person name="Warren W."/>
            <person name="Wilson R.K."/>
        </authorList>
    </citation>
    <scope>NUCLEOTIDE SEQUENCE</scope>
    <source>
        <strain evidence="17">female</strain>
    </source>
</reference>
<dbReference type="PROSITE" id="PS50262">
    <property type="entry name" value="G_PROTEIN_RECEP_F1_2"/>
    <property type="match status" value="1"/>
</dbReference>
<evidence type="ECO:0000256" key="2">
    <source>
        <dbReference type="ARBA" id="ARBA00022475"/>
    </source>
</evidence>
<dbReference type="SUPFAM" id="SSF81321">
    <property type="entry name" value="Family A G protein-coupled receptor-like"/>
    <property type="match status" value="1"/>
</dbReference>
<dbReference type="FunFam" id="1.20.1070.10:FF:000024">
    <property type="entry name" value="Olfactory receptor"/>
    <property type="match status" value="1"/>
</dbReference>
<dbReference type="GeneID" id="103042944"/>
<comment type="subcellular location">
    <subcellularLocation>
        <location evidence="1 14">Cell membrane</location>
        <topology evidence="1 14">Multi-pass membrane protein</topology>
    </subcellularLocation>
</comment>
<dbReference type="GO" id="GO:0005886">
    <property type="term" value="C:plasma membrane"/>
    <property type="evidence" value="ECO:0007669"/>
    <property type="project" value="UniProtKB-SubCell"/>
</dbReference>
<feature type="transmembrane region" description="Helical" evidence="14">
    <location>
        <begin position="237"/>
        <end position="260"/>
    </location>
</feature>
<reference evidence="16" key="3">
    <citation type="submission" date="2025-08" db="UniProtKB">
        <authorList>
            <consortium name="Ensembl"/>
        </authorList>
    </citation>
    <scope>IDENTIFICATION</scope>
</reference>
<dbReference type="InterPro" id="IPR000276">
    <property type="entry name" value="GPCR_Rhodpsn"/>
</dbReference>
<feature type="transmembrane region" description="Helical" evidence="14">
    <location>
        <begin position="141"/>
        <end position="164"/>
    </location>
</feature>
<feature type="transmembrane region" description="Helical" evidence="14">
    <location>
        <begin position="272"/>
        <end position="293"/>
    </location>
</feature>
<evidence type="ECO:0000256" key="12">
    <source>
        <dbReference type="ARBA" id="ARBA00023224"/>
    </source>
</evidence>
<sequence>MSFQNISGLSIEFVLGGFDSIQRPLPVGIVLLLVYLTSLLANLANIYFIVTDKHLHQPMYLFMCNLAIVDIVVCTSVCPTMICTLITGYKTISYAPCIFQMFLFHISSAMEMFAISAMAFDRFVAIASPLRYHSILSNFRCVLISIGLWILACALLIVCPATIIPLTVCHSTLKYVFCDYAALIRASCVDPNPYFNILSAVFSFFYFGSFGFICLTYIKIAVIVLKMSSKSDRKKVLNTCLSHLIVIMCFYVPTFVQAFLTRLGVVLTLEERHGLLIGAFLGPSLVNPFIYCLRTKEIRTKLIRILSKVEPAS</sequence>
<dbReference type="InParanoid" id="A0A3B1K3D4"/>
<accession>A0A3B1K3D4</accession>
<keyword evidence="10 13" id="KW-0675">Receptor</keyword>
<dbReference type="InterPro" id="IPR017452">
    <property type="entry name" value="GPCR_Rhodpsn_7TM"/>
</dbReference>
<keyword evidence="7 13" id="KW-0297">G-protein coupled receptor</keyword>
<dbReference type="PRINTS" id="PR00245">
    <property type="entry name" value="OLFACTORYR"/>
</dbReference>
<dbReference type="GO" id="GO:0005549">
    <property type="term" value="F:odorant binding"/>
    <property type="evidence" value="ECO:0007669"/>
    <property type="project" value="TreeGrafter"/>
</dbReference>
<evidence type="ECO:0000256" key="8">
    <source>
        <dbReference type="ARBA" id="ARBA00023136"/>
    </source>
</evidence>
<evidence type="ECO:0000313" key="16">
    <source>
        <dbReference type="Ensembl" id="ENSAMXP00000048610.1"/>
    </source>
</evidence>
<keyword evidence="2 14" id="KW-1003">Cell membrane</keyword>
<evidence type="ECO:0000256" key="1">
    <source>
        <dbReference type="ARBA" id="ARBA00004651"/>
    </source>
</evidence>
<evidence type="ECO:0000256" key="4">
    <source>
        <dbReference type="ARBA" id="ARBA00022692"/>
    </source>
</evidence>
<comment type="similarity">
    <text evidence="13">Belongs to the G-protein coupled receptor 1 family.</text>
</comment>
<dbReference type="PROSITE" id="PS00237">
    <property type="entry name" value="G_PROTEIN_RECEP_F1_1"/>
    <property type="match status" value="1"/>
</dbReference>
<evidence type="ECO:0000256" key="14">
    <source>
        <dbReference type="RuleBase" id="RU363047"/>
    </source>
</evidence>
<evidence type="ECO:0000256" key="9">
    <source>
        <dbReference type="ARBA" id="ARBA00023157"/>
    </source>
</evidence>
<keyword evidence="6 14" id="KW-1133">Transmembrane helix</keyword>
<evidence type="ECO:0000259" key="15">
    <source>
        <dbReference type="PROSITE" id="PS50262"/>
    </source>
</evidence>
<dbReference type="KEGG" id="amex:103042944"/>
<organism evidence="16 17">
    <name type="scientific">Astyanax mexicanus</name>
    <name type="common">Blind cave fish</name>
    <name type="synonym">Astyanax fasciatus mexicanus</name>
    <dbReference type="NCBI Taxonomy" id="7994"/>
    <lineage>
        <taxon>Eukaryota</taxon>
        <taxon>Metazoa</taxon>
        <taxon>Chordata</taxon>
        <taxon>Craniata</taxon>
        <taxon>Vertebrata</taxon>
        <taxon>Euteleostomi</taxon>
        <taxon>Actinopterygii</taxon>
        <taxon>Neopterygii</taxon>
        <taxon>Teleostei</taxon>
        <taxon>Ostariophysi</taxon>
        <taxon>Characiformes</taxon>
        <taxon>Characoidei</taxon>
        <taxon>Acestrorhamphidae</taxon>
        <taxon>Acestrorhamphinae</taxon>
        <taxon>Astyanax</taxon>
    </lineage>
</organism>
<evidence type="ECO:0000256" key="6">
    <source>
        <dbReference type="ARBA" id="ARBA00022989"/>
    </source>
</evidence>
<protein>
    <recommendedName>
        <fullName evidence="14">Olfactory receptor</fullName>
    </recommendedName>
</protein>
<keyword evidence="9" id="KW-1015">Disulfide bond</keyword>
<dbReference type="AlphaFoldDB" id="A0A3B1K3D4"/>